<sequence length="211" mass="23125">MGAIDLGNPLLNRTVDGFLKIGAVLLLGYKCDTKLSWFLCSPEWGVGEAAGQRICVKATIERNKKANHDTSNSSTVAEVNAQFAILGEPGVLYGEAKQQPTTRPVTPDEGTTTHHDYPLEVLVVSNLYYVPCLVFTILRHWPSEFRRFAILGEPGVLYGEAKQQPTTRPVTPDEGTTTHHDYPLEGLPSLHPAVRTEQGGVIIHTVELVEP</sequence>
<name>M7YN48_TRIUA</name>
<organism evidence="1">
    <name type="scientific">Triticum urartu</name>
    <name type="common">Red wild einkorn</name>
    <name type="synonym">Crithodium urartu</name>
    <dbReference type="NCBI Taxonomy" id="4572"/>
    <lineage>
        <taxon>Eukaryota</taxon>
        <taxon>Viridiplantae</taxon>
        <taxon>Streptophyta</taxon>
        <taxon>Embryophyta</taxon>
        <taxon>Tracheophyta</taxon>
        <taxon>Spermatophyta</taxon>
        <taxon>Magnoliopsida</taxon>
        <taxon>Liliopsida</taxon>
        <taxon>Poales</taxon>
        <taxon>Poaceae</taxon>
        <taxon>BOP clade</taxon>
        <taxon>Pooideae</taxon>
        <taxon>Triticodae</taxon>
        <taxon>Triticeae</taxon>
        <taxon>Triticinae</taxon>
        <taxon>Triticum</taxon>
    </lineage>
</organism>
<protein>
    <submittedName>
        <fullName evidence="1">Uncharacterized protein</fullName>
    </submittedName>
</protein>
<reference evidence="1" key="1">
    <citation type="journal article" date="2013" name="Nature">
        <title>Draft genome of the wheat A-genome progenitor Triticum urartu.</title>
        <authorList>
            <person name="Ling H.Q."/>
            <person name="Zhao S."/>
            <person name="Liu D."/>
            <person name="Wang J."/>
            <person name="Sun H."/>
            <person name="Zhang C."/>
            <person name="Fan H."/>
            <person name="Li D."/>
            <person name="Dong L."/>
            <person name="Tao Y."/>
            <person name="Gao C."/>
            <person name="Wu H."/>
            <person name="Li Y."/>
            <person name="Cui Y."/>
            <person name="Guo X."/>
            <person name="Zheng S."/>
            <person name="Wang B."/>
            <person name="Yu K."/>
            <person name="Liang Q."/>
            <person name="Yang W."/>
            <person name="Lou X."/>
            <person name="Chen J."/>
            <person name="Feng M."/>
            <person name="Jian J."/>
            <person name="Zhang X."/>
            <person name="Luo G."/>
            <person name="Jiang Y."/>
            <person name="Liu J."/>
            <person name="Wang Z."/>
            <person name="Sha Y."/>
            <person name="Zhang B."/>
            <person name="Wu H."/>
            <person name="Tang D."/>
            <person name="Shen Q."/>
            <person name="Xue P."/>
            <person name="Zou S."/>
            <person name="Wang X."/>
            <person name="Liu X."/>
            <person name="Wang F."/>
            <person name="Yang Y."/>
            <person name="An X."/>
            <person name="Dong Z."/>
            <person name="Zhang K."/>
            <person name="Zhang X."/>
            <person name="Luo M.C."/>
            <person name="Dvorak J."/>
            <person name="Tong Y."/>
            <person name="Wang J."/>
            <person name="Yang H."/>
            <person name="Li Z."/>
            <person name="Wang D."/>
            <person name="Zhang A."/>
            <person name="Wang J."/>
        </authorList>
    </citation>
    <scope>NUCLEOTIDE SEQUENCE</scope>
</reference>
<dbReference type="AlphaFoldDB" id="M7YN48"/>
<dbReference type="EMBL" id="KD250028">
    <property type="protein sequence ID" value="EMS48787.1"/>
    <property type="molecule type" value="Genomic_DNA"/>
</dbReference>
<evidence type="ECO:0000313" key="1">
    <source>
        <dbReference type="EMBL" id="EMS48787.1"/>
    </source>
</evidence>
<accession>M7YN48</accession>
<gene>
    <name evidence="1" type="ORF">TRIUR3_15436</name>
</gene>
<proteinExistence type="predicted"/>